<organism evidence="1 2">
    <name type="scientific">Sphingomonas jatrophae</name>
    <dbReference type="NCBI Taxonomy" id="1166337"/>
    <lineage>
        <taxon>Bacteria</taxon>
        <taxon>Pseudomonadati</taxon>
        <taxon>Pseudomonadota</taxon>
        <taxon>Alphaproteobacteria</taxon>
        <taxon>Sphingomonadales</taxon>
        <taxon>Sphingomonadaceae</taxon>
        <taxon>Sphingomonas</taxon>
    </lineage>
</organism>
<dbReference type="Pfam" id="PF06108">
    <property type="entry name" value="DUF952"/>
    <property type="match status" value="1"/>
</dbReference>
<dbReference type="Proteomes" id="UP000198824">
    <property type="component" value="Unassembled WGS sequence"/>
</dbReference>
<reference evidence="1 2" key="1">
    <citation type="submission" date="2016-10" db="EMBL/GenBank/DDBJ databases">
        <authorList>
            <person name="de Groot N.N."/>
        </authorList>
    </citation>
    <scope>NUCLEOTIDE SEQUENCE [LARGE SCALE GENOMIC DNA]</scope>
    <source>
        <strain evidence="1 2">S5-249</strain>
    </source>
</reference>
<dbReference type="RefSeq" id="WP_093309779.1">
    <property type="nucleotide sequence ID" value="NZ_FOZG01000001.1"/>
</dbReference>
<dbReference type="EMBL" id="FOZG01000001">
    <property type="protein sequence ID" value="SFR79071.1"/>
    <property type="molecule type" value="Genomic_DNA"/>
</dbReference>
<dbReference type="AlphaFoldDB" id="A0A1I6JJI9"/>
<dbReference type="Gene3D" id="3.20.170.20">
    <property type="entry name" value="Protein of unknown function DUF952"/>
    <property type="match status" value="1"/>
</dbReference>
<name>A0A1I6JJI9_9SPHN</name>
<evidence type="ECO:0000313" key="2">
    <source>
        <dbReference type="Proteomes" id="UP000198824"/>
    </source>
</evidence>
<gene>
    <name evidence="1" type="ORF">SAMN05192580_0348</name>
</gene>
<dbReference type="SUPFAM" id="SSF56399">
    <property type="entry name" value="ADP-ribosylation"/>
    <property type="match status" value="1"/>
</dbReference>
<proteinExistence type="predicted"/>
<dbReference type="OrthoDB" id="9799937at2"/>
<dbReference type="STRING" id="1166337.SAMN05192580_0348"/>
<protein>
    <submittedName>
        <fullName evidence="1">Beta-hydroxylase</fullName>
    </submittedName>
</protein>
<dbReference type="PANTHER" id="PTHR34129:SF1">
    <property type="entry name" value="DUF952 DOMAIN-CONTAINING PROTEIN"/>
    <property type="match status" value="1"/>
</dbReference>
<evidence type="ECO:0000313" key="1">
    <source>
        <dbReference type="EMBL" id="SFR79071.1"/>
    </source>
</evidence>
<dbReference type="PANTHER" id="PTHR34129">
    <property type="entry name" value="BLR1139 PROTEIN"/>
    <property type="match status" value="1"/>
</dbReference>
<accession>A0A1I6JJI9</accession>
<keyword evidence="2" id="KW-1185">Reference proteome</keyword>
<dbReference type="InterPro" id="IPR009297">
    <property type="entry name" value="DUF952"/>
</dbReference>
<sequence length="115" mass="13181">MKSPLYKVMTADEWAAFDRDGQFAGSELDRRDGYIHLCAGDQVAGVVQRWFDGRTGLHVVALTIPEDKRLKWEMAQDRACYPHFYAALDRNWVQDERPLPDDPDQRALTLALMAV</sequence>